<accession>A0A3L6EW38</accession>
<dbReference type="Proteomes" id="UP000251960">
    <property type="component" value="Chromosome 4"/>
</dbReference>
<feature type="region of interest" description="Disordered" evidence="1">
    <location>
        <begin position="71"/>
        <end position="95"/>
    </location>
</feature>
<comment type="caution">
    <text evidence="2">The sequence shown here is derived from an EMBL/GenBank/DDBJ whole genome shotgun (WGS) entry which is preliminary data.</text>
</comment>
<evidence type="ECO:0008006" key="3">
    <source>
        <dbReference type="Google" id="ProtNLM"/>
    </source>
</evidence>
<sequence>MIIMRYPVVLTAAFSAAAIGFLIGISFPVQITPKVYPSSFVADDADSSTLGLGDSNVLGRFSTARNSSCSRATSTVGASPPPPPILQQPNATAAEDTPPRKYLLVLTVGYSEKDSVNAIVQKFSENFDIMLFHYDGQTTEWDAEFEWSRQAVHVSARKQAKWWYAKRFMHPSVLAPYEYVFLWDQDLGVEAFDAEAYLRIVRRHALEISQPGLDIVRGVKTYDVNVRREEGGEIHTSDGFVEVMAPVFTREAWTCVWHMIQNDLVHGWGLDWNFWRCVNEPKKHIGVVDAQYIAHHFGFTLGDQGTDGNRGQVRDRAWVEFGIFKSRVDNAEKAWTTTTIPVPSDANSKS</sequence>
<dbReference type="EMBL" id="NCVQ01000005">
    <property type="protein sequence ID" value="PWZ25100.1"/>
    <property type="molecule type" value="Genomic_DNA"/>
</dbReference>
<gene>
    <name evidence="2" type="ORF">Zm00014a_029780</name>
</gene>
<dbReference type="PANTHER" id="PTHR31210:SF68">
    <property type="entry name" value="OS06G0727800 PROTEIN"/>
    <property type="match status" value="1"/>
</dbReference>
<protein>
    <recommendedName>
        <fullName evidence="3">Storage protein</fullName>
    </recommendedName>
</protein>
<evidence type="ECO:0000256" key="1">
    <source>
        <dbReference type="SAM" id="MobiDB-lite"/>
    </source>
</evidence>
<organism evidence="2">
    <name type="scientific">Zea mays</name>
    <name type="common">Maize</name>
    <dbReference type="NCBI Taxonomy" id="4577"/>
    <lineage>
        <taxon>Eukaryota</taxon>
        <taxon>Viridiplantae</taxon>
        <taxon>Streptophyta</taxon>
        <taxon>Embryophyta</taxon>
        <taxon>Tracheophyta</taxon>
        <taxon>Spermatophyta</taxon>
        <taxon>Magnoliopsida</taxon>
        <taxon>Liliopsida</taxon>
        <taxon>Poales</taxon>
        <taxon>Poaceae</taxon>
        <taxon>PACMAD clade</taxon>
        <taxon>Panicoideae</taxon>
        <taxon>Andropogonodae</taxon>
        <taxon>Andropogoneae</taxon>
        <taxon>Tripsacinae</taxon>
        <taxon>Zea</taxon>
    </lineage>
</organism>
<dbReference type="AlphaFoldDB" id="A0A3L6EW38"/>
<reference evidence="2" key="1">
    <citation type="journal article" date="2018" name="Nat. Genet.">
        <title>Extensive intraspecific gene order and gene structural variations between Mo17 and other maize genomes.</title>
        <authorList>
            <person name="Sun S."/>
            <person name="Zhou Y."/>
            <person name="Chen J."/>
            <person name="Shi J."/>
            <person name="Zhao H."/>
            <person name="Zhao H."/>
            <person name="Song W."/>
            <person name="Zhang M."/>
            <person name="Cui Y."/>
            <person name="Dong X."/>
            <person name="Liu H."/>
            <person name="Ma X."/>
            <person name="Jiao Y."/>
            <person name="Wang B."/>
            <person name="Wei X."/>
            <person name="Stein J.C."/>
            <person name="Glaubitz J.C."/>
            <person name="Lu F."/>
            <person name="Yu G."/>
            <person name="Liang C."/>
            <person name="Fengler K."/>
            <person name="Li B."/>
            <person name="Rafalski A."/>
            <person name="Schnable P.S."/>
            <person name="Ware D.H."/>
            <person name="Buckler E.S."/>
            <person name="Lai J."/>
        </authorList>
    </citation>
    <scope>NUCLEOTIDE SEQUENCE [LARGE SCALE GENOMIC DNA]</scope>
    <source>
        <tissue evidence="2">Seedling</tissue>
    </source>
</reference>
<dbReference type="ExpressionAtlas" id="A0A3L6EW38">
    <property type="expression patterns" value="baseline and differential"/>
</dbReference>
<dbReference type="Pfam" id="PF05212">
    <property type="entry name" value="DUF707"/>
    <property type="match status" value="1"/>
</dbReference>
<dbReference type="InterPro" id="IPR007877">
    <property type="entry name" value="DUF707"/>
</dbReference>
<proteinExistence type="predicted"/>
<evidence type="ECO:0000313" key="2">
    <source>
        <dbReference type="EMBL" id="PWZ25100.1"/>
    </source>
</evidence>
<dbReference type="PANTHER" id="PTHR31210">
    <property type="entry name" value="OS06G0731900 PROTEIN"/>
    <property type="match status" value="1"/>
</dbReference>
<name>A0A3L6EW38_MAIZE</name>